<dbReference type="AlphaFoldDB" id="F7WZD2"/>
<evidence type="ECO:0000256" key="12">
    <source>
        <dbReference type="SAM" id="Phobius"/>
    </source>
</evidence>
<organism evidence="14 15">
    <name type="scientific">Buchnera aphidicola</name>
    <name type="common">Cinara tujafilina</name>
    <dbReference type="NCBI Taxonomy" id="261317"/>
    <lineage>
        <taxon>Bacteria</taxon>
        <taxon>Pseudomonadati</taxon>
        <taxon>Pseudomonadota</taxon>
        <taxon>Gammaproteobacteria</taxon>
        <taxon>Enterobacterales</taxon>
        <taxon>Erwiniaceae</taxon>
        <taxon>Buchnera</taxon>
    </lineage>
</organism>
<dbReference type="eggNOG" id="COG0501">
    <property type="taxonomic scope" value="Bacteria"/>
</dbReference>
<dbReference type="KEGG" id="baj:BCTU_209"/>
<dbReference type="MEROPS" id="M48.002"/>
<keyword evidence="9 11" id="KW-0482">Metalloprotease</keyword>
<evidence type="ECO:0000256" key="7">
    <source>
        <dbReference type="ARBA" id="ARBA00022833"/>
    </source>
</evidence>
<sequence>MIRTFFFVLTNLSIILVFGIFFSLTGINNGNIIEILIISLFFGFLGSIISLFMSKWIALYSVNGKIIQIPKNKTEIWLFNTIEKYSKKVGINTPEIAIYNSLDMNAFATGAQKNSSLIALSSSLLKNMNTKEIEAIIGHEITHIVNGDMVTMTLIQGTVNTFIIFISRILTKIITTSLSYNQKNNEDNQVPIDQHPYNVLISTILESTLGILASIITMWFSRHREYYADAGSAKLVGSKNMISALKKLKYSIFMKESDIIRTLYINGNLLHPLFNLFSSHPPLEMRINALKKSTYI</sequence>
<gene>
    <name evidence="14" type="primary">htpX</name>
    <name evidence="14" type="ORF">BCTU_209</name>
</gene>
<evidence type="ECO:0000313" key="15">
    <source>
        <dbReference type="Proteomes" id="UP000006811"/>
    </source>
</evidence>
<dbReference type="Proteomes" id="UP000006811">
    <property type="component" value="Chromosome"/>
</dbReference>
<dbReference type="EMBL" id="CP001817">
    <property type="protein sequence ID" value="AEH39794.1"/>
    <property type="molecule type" value="Genomic_DNA"/>
</dbReference>
<dbReference type="HOGENOM" id="CLU_042266_1_0_6"/>
<dbReference type="Pfam" id="PF01435">
    <property type="entry name" value="Peptidase_M48"/>
    <property type="match status" value="1"/>
</dbReference>
<evidence type="ECO:0000256" key="3">
    <source>
        <dbReference type="ARBA" id="ARBA00022670"/>
    </source>
</evidence>
<proteinExistence type="inferred from homology"/>
<evidence type="ECO:0000256" key="9">
    <source>
        <dbReference type="ARBA" id="ARBA00023049"/>
    </source>
</evidence>
<comment type="cofactor">
    <cofactor evidence="11">
        <name>Zn(2+)</name>
        <dbReference type="ChEBI" id="CHEBI:29105"/>
    </cofactor>
    <text evidence="11">Binds 1 zinc ion per subunit.</text>
</comment>
<comment type="subcellular location">
    <subcellularLocation>
        <location evidence="1">Cell membrane</location>
        <topology evidence="1">Multi-pass membrane protein</topology>
    </subcellularLocation>
</comment>
<keyword evidence="10 12" id="KW-0472">Membrane</keyword>
<keyword evidence="5" id="KW-0479">Metal-binding</keyword>
<name>F7WZD2_9GAMM</name>
<keyword evidence="3 11" id="KW-0645">Protease</keyword>
<dbReference type="InterPro" id="IPR050083">
    <property type="entry name" value="HtpX_protease"/>
</dbReference>
<evidence type="ECO:0000259" key="13">
    <source>
        <dbReference type="Pfam" id="PF01435"/>
    </source>
</evidence>
<evidence type="ECO:0000256" key="6">
    <source>
        <dbReference type="ARBA" id="ARBA00022801"/>
    </source>
</evidence>
<dbReference type="PANTHER" id="PTHR43221">
    <property type="entry name" value="PROTEASE HTPX"/>
    <property type="match status" value="1"/>
</dbReference>
<reference evidence="14 15" key="1">
    <citation type="journal article" date="2011" name="Appl. Environ. Microbiol.">
        <title>The genome of Buchnera aphidicola from the aphid Cinara tujafilina provides new clues about the evolutionary history of metabolic losses in bacterial endosymbionts.</title>
        <authorList>
            <person name="Lamelas A."/>
            <person name="Gosalbes M.J."/>
            <person name="Moya A."/>
            <person name="Latorre A."/>
        </authorList>
    </citation>
    <scope>NUCLEOTIDE SEQUENCE [LARGE SCALE GENOMIC DNA]</scope>
    <source>
        <strain evidence="15">Cinara tujafilina</strain>
    </source>
</reference>
<dbReference type="InterPro" id="IPR001915">
    <property type="entry name" value="Peptidase_M48"/>
</dbReference>
<evidence type="ECO:0000256" key="8">
    <source>
        <dbReference type="ARBA" id="ARBA00022989"/>
    </source>
</evidence>
<dbReference type="GO" id="GO:0006508">
    <property type="term" value="P:proteolysis"/>
    <property type="evidence" value="ECO:0007669"/>
    <property type="project" value="UniProtKB-KW"/>
</dbReference>
<evidence type="ECO:0000256" key="5">
    <source>
        <dbReference type="ARBA" id="ARBA00022723"/>
    </source>
</evidence>
<evidence type="ECO:0000256" key="2">
    <source>
        <dbReference type="ARBA" id="ARBA00022475"/>
    </source>
</evidence>
<dbReference type="GO" id="GO:0005886">
    <property type="term" value="C:plasma membrane"/>
    <property type="evidence" value="ECO:0007669"/>
    <property type="project" value="UniProtKB-SubCell"/>
</dbReference>
<dbReference type="STRING" id="261317.BCTU_209"/>
<evidence type="ECO:0000256" key="10">
    <source>
        <dbReference type="ARBA" id="ARBA00023136"/>
    </source>
</evidence>
<keyword evidence="15" id="KW-1185">Reference proteome</keyword>
<keyword evidence="4 12" id="KW-0812">Transmembrane</keyword>
<dbReference type="NCBIfam" id="NF003965">
    <property type="entry name" value="PRK05457.1"/>
    <property type="match status" value="1"/>
</dbReference>
<keyword evidence="8 12" id="KW-1133">Transmembrane helix</keyword>
<accession>F7WZD2</accession>
<evidence type="ECO:0000256" key="11">
    <source>
        <dbReference type="RuleBase" id="RU003983"/>
    </source>
</evidence>
<evidence type="ECO:0000256" key="4">
    <source>
        <dbReference type="ARBA" id="ARBA00022692"/>
    </source>
</evidence>
<protein>
    <submittedName>
        <fullName evidence="14">Heat shock protein, peptidase family M48</fullName>
    </submittedName>
</protein>
<evidence type="ECO:0000313" key="14">
    <source>
        <dbReference type="EMBL" id="AEH39794.1"/>
    </source>
</evidence>
<dbReference type="Gene3D" id="3.30.2010.10">
    <property type="entry name" value="Metalloproteases ('zincins'), catalytic domain"/>
    <property type="match status" value="1"/>
</dbReference>
<comment type="similarity">
    <text evidence="11">Belongs to the peptidase M48 family.</text>
</comment>
<dbReference type="GO" id="GO:0046872">
    <property type="term" value="F:metal ion binding"/>
    <property type="evidence" value="ECO:0007669"/>
    <property type="project" value="UniProtKB-KW"/>
</dbReference>
<feature type="transmembrane region" description="Helical" evidence="12">
    <location>
        <begin position="32"/>
        <end position="53"/>
    </location>
</feature>
<dbReference type="GO" id="GO:0004222">
    <property type="term" value="F:metalloendopeptidase activity"/>
    <property type="evidence" value="ECO:0007669"/>
    <property type="project" value="InterPro"/>
</dbReference>
<evidence type="ECO:0000256" key="1">
    <source>
        <dbReference type="ARBA" id="ARBA00004651"/>
    </source>
</evidence>
<feature type="transmembrane region" description="Helical" evidence="12">
    <location>
        <begin position="5"/>
        <end position="26"/>
    </location>
</feature>
<keyword evidence="14" id="KW-0346">Stress response</keyword>
<feature type="domain" description="Peptidase M48" evidence="13">
    <location>
        <begin position="74"/>
        <end position="292"/>
    </location>
</feature>
<dbReference type="PANTHER" id="PTHR43221:SF1">
    <property type="entry name" value="PROTEASE HTPX"/>
    <property type="match status" value="1"/>
</dbReference>
<keyword evidence="6 11" id="KW-0378">Hydrolase</keyword>
<keyword evidence="2" id="KW-1003">Cell membrane</keyword>
<dbReference type="OrthoDB" id="15218at2"/>
<feature type="transmembrane region" description="Helical" evidence="12">
    <location>
        <begin position="200"/>
        <end position="220"/>
    </location>
</feature>
<dbReference type="CDD" id="cd07335">
    <property type="entry name" value="M48B_HtpX_like"/>
    <property type="match status" value="1"/>
</dbReference>
<feature type="transmembrane region" description="Helical" evidence="12">
    <location>
        <begin position="159"/>
        <end position="180"/>
    </location>
</feature>
<keyword evidence="7 11" id="KW-0862">Zinc</keyword>